<dbReference type="STRING" id="4565.A0A3B6H534"/>
<dbReference type="SMART" id="SM00184">
    <property type="entry name" value="RING"/>
    <property type="match status" value="1"/>
</dbReference>
<keyword evidence="3" id="KW-0862">Zinc</keyword>
<dbReference type="Gramene" id="TraesCAD_scaffold_057765_01G000300.1">
    <property type="protein sequence ID" value="TraesCAD_scaffold_057765_01G000300.1"/>
    <property type="gene ID" value="TraesCAD_scaffold_057765_01G000300"/>
</dbReference>
<dbReference type="Gramene" id="TraesLDM3D03G01970920.1">
    <property type="protein sequence ID" value="TraesLDM3D03G01970920.1.CDS1"/>
    <property type="gene ID" value="TraesLDM3D03G01970920"/>
</dbReference>
<keyword evidence="2 4" id="KW-0863">Zinc-finger</keyword>
<sequence>MATAGWSSRAAATATETRVGACGEVTITMKEPDHHSPCSVRVHGQVIVSHEPLRIGDIRPRRGRFQPEQDLHLEDLDHRVEVADPALFRSYVACRDLIHRVLADAPMTGEYDLAADNWEDFLPHGIATTIVATVRRDVEDGCGVVPVYAFDVELILSVRLIHSEPKALLLACKEADAEVAAHGELGERCAICMSDEGTNDEETVRLPCSHVFHGRCIGPWFHRVSTCPTCRTDVMDCFRVVGSPSTT</sequence>
<dbReference type="PROSITE" id="PS50089">
    <property type="entry name" value="ZF_RING_2"/>
    <property type="match status" value="1"/>
</dbReference>
<evidence type="ECO:0000259" key="5">
    <source>
        <dbReference type="PROSITE" id="PS50089"/>
    </source>
</evidence>
<dbReference type="EnsemblPlants" id="TraesCS3D02G453900.1">
    <property type="protein sequence ID" value="TraesCS3D02G453900.1.cds1"/>
    <property type="gene ID" value="TraesCS3D02G453900"/>
</dbReference>
<dbReference type="Gramene" id="TraesNOR3D03G01999470.1">
    <property type="protein sequence ID" value="TraesNOR3D03G01999470.1.CDS1"/>
    <property type="gene ID" value="TraesNOR3D03G01999470"/>
</dbReference>
<dbReference type="Pfam" id="PF13639">
    <property type="entry name" value="zf-RING_2"/>
    <property type="match status" value="1"/>
</dbReference>
<dbReference type="GO" id="GO:0008270">
    <property type="term" value="F:zinc ion binding"/>
    <property type="evidence" value="ECO:0007669"/>
    <property type="project" value="UniProtKB-KW"/>
</dbReference>
<dbReference type="InterPro" id="IPR013083">
    <property type="entry name" value="Znf_RING/FYVE/PHD"/>
</dbReference>
<feature type="domain" description="RING-type" evidence="5">
    <location>
        <begin position="189"/>
        <end position="231"/>
    </location>
</feature>
<accession>A0A3B6H534</accession>
<dbReference type="Gramene" id="TraesROB_scaffold_042005_01G000300.1">
    <property type="protein sequence ID" value="TraesROB_scaffold_042005_01G000300.1"/>
    <property type="gene ID" value="TraesROB_scaffold_042005_01G000300"/>
</dbReference>
<dbReference type="Gramene" id="TraesRN3D0101042100.1">
    <property type="protein sequence ID" value="TraesRN3D0101042100.1"/>
    <property type="gene ID" value="TraesRN3D0101042100"/>
</dbReference>
<dbReference type="Gramene" id="TraesSTA3D03G01968340.1">
    <property type="protein sequence ID" value="TraesSTA3D03G01968340.1.CDS1"/>
    <property type="gene ID" value="TraesSTA3D03G01968340"/>
</dbReference>
<dbReference type="OrthoDB" id="636518at2759"/>
<dbReference type="Gramene" id="TraesCS3D03G0999300.1">
    <property type="protein sequence ID" value="TraesCS3D03G0999300.1.CDS1"/>
    <property type="gene ID" value="TraesCS3D03G0999300"/>
</dbReference>
<reference evidence="6" key="2">
    <citation type="submission" date="2018-10" db="UniProtKB">
        <authorList>
            <consortium name="EnsemblPlants"/>
        </authorList>
    </citation>
    <scope>IDENTIFICATION</scope>
</reference>
<dbReference type="Gramene" id="TraesJAG3D03G01981080.1">
    <property type="protein sequence ID" value="TraesJAG3D03G01981080.1.CDS1"/>
    <property type="gene ID" value="TraesJAG3D03G01981080"/>
</dbReference>
<dbReference type="GO" id="GO:0043161">
    <property type="term" value="P:proteasome-mediated ubiquitin-dependent protein catabolic process"/>
    <property type="evidence" value="ECO:0000318"/>
    <property type="project" value="GO_Central"/>
</dbReference>
<organism evidence="6">
    <name type="scientific">Triticum aestivum</name>
    <name type="common">Wheat</name>
    <dbReference type="NCBI Taxonomy" id="4565"/>
    <lineage>
        <taxon>Eukaryota</taxon>
        <taxon>Viridiplantae</taxon>
        <taxon>Streptophyta</taxon>
        <taxon>Embryophyta</taxon>
        <taxon>Tracheophyta</taxon>
        <taxon>Spermatophyta</taxon>
        <taxon>Magnoliopsida</taxon>
        <taxon>Liliopsida</taxon>
        <taxon>Poales</taxon>
        <taxon>Poaceae</taxon>
        <taxon>BOP clade</taxon>
        <taxon>Pooideae</taxon>
        <taxon>Triticodae</taxon>
        <taxon>Triticeae</taxon>
        <taxon>Triticinae</taxon>
        <taxon>Triticum</taxon>
    </lineage>
</organism>
<evidence type="ECO:0000256" key="1">
    <source>
        <dbReference type="ARBA" id="ARBA00022723"/>
    </source>
</evidence>
<dbReference type="Gramene" id="TraesWEE_scaffold_183753_01G000100.1">
    <property type="protein sequence ID" value="TraesWEE_scaffold_183753_01G000100.1"/>
    <property type="gene ID" value="TraesWEE_scaffold_183753_01G000100"/>
</dbReference>
<dbReference type="Gramene" id="TraesMAC3D03G01972260.1">
    <property type="protein sequence ID" value="TraesMAC3D03G01972260.1.CDS1"/>
    <property type="gene ID" value="TraesMAC3D03G01972260"/>
</dbReference>
<dbReference type="InterPro" id="IPR051834">
    <property type="entry name" value="RING_finger_E3_ligase"/>
</dbReference>
<dbReference type="Gramene" id="TraesJUL3D03G01991090.1">
    <property type="protein sequence ID" value="TraesJUL3D03G01991090.1.CDS1"/>
    <property type="gene ID" value="TraesJUL3D03G01991090"/>
</dbReference>
<keyword evidence="1" id="KW-0479">Metal-binding</keyword>
<dbReference type="Gramene" id="TraesCS3D02G453900.1">
    <property type="protein sequence ID" value="TraesCS3D02G453900.1.cds1"/>
    <property type="gene ID" value="TraesCS3D02G453900"/>
</dbReference>
<dbReference type="Proteomes" id="UP000019116">
    <property type="component" value="Chromosome 3D"/>
</dbReference>
<dbReference type="AlphaFoldDB" id="A0A3B6H534"/>
<dbReference type="GO" id="GO:0012505">
    <property type="term" value="C:endomembrane system"/>
    <property type="evidence" value="ECO:0000318"/>
    <property type="project" value="GO_Central"/>
</dbReference>
<dbReference type="InterPro" id="IPR001841">
    <property type="entry name" value="Znf_RING"/>
</dbReference>
<evidence type="ECO:0000256" key="2">
    <source>
        <dbReference type="ARBA" id="ARBA00022771"/>
    </source>
</evidence>
<dbReference type="Gramene" id="TraesSYM3D03G01997780.1">
    <property type="protein sequence ID" value="TraesSYM3D03G01997780.1.CDS1"/>
    <property type="gene ID" value="TraesSYM3D03G01997780"/>
</dbReference>
<evidence type="ECO:0000256" key="4">
    <source>
        <dbReference type="PROSITE-ProRule" id="PRU00175"/>
    </source>
</evidence>
<dbReference type="Gene3D" id="3.30.40.10">
    <property type="entry name" value="Zinc/RING finger domain, C3HC4 (zinc finger)"/>
    <property type="match status" value="1"/>
</dbReference>
<keyword evidence="7" id="KW-1185">Reference proteome</keyword>
<evidence type="ECO:0000313" key="6">
    <source>
        <dbReference type="EnsemblPlants" id="TraesCS3D02G453900.1.cds1"/>
    </source>
</evidence>
<evidence type="ECO:0000256" key="3">
    <source>
        <dbReference type="ARBA" id="ARBA00022833"/>
    </source>
</evidence>
<dbReference type="Gramene" id="TraesARI3D03G02007170.1">
    <property type="protein sequence ID" value="TraesARI3D03G02007170.1.CDS1"/>
    <property type="gene ID" value="TraesARI3D03G02007170"/>
</dbReference>
<reference evidence="6" key="1">
    <citation type="submission" date="2018-08" db="EMBL/GenBank/DDBJ databases">
        <authorList>
            <person name="Rossello M."/>
        </authorList>
    </citation>
    <scope>NUCLEOTIDE SEQUENCE [LARGE SCALE GENOMIC DNA]</scope>
    <source>
        <strain evidence="6">cv. Chinese Spring</strain>
    </source>
</reference>
<dbReference type="PANTHER" id="PTHR45931:SF3">
    <property type="entry name" value="RING ZINC FINGER-CONTAINING PROTEIN"/>
    <property type="match status" value="1"/>
</dbReference>
<dbReference type="Gramene" id="TraesLAC3D03G01915070.1">
    <property type="protein sequence ID" value="TraesLAC3D03G01915070.1.CDS1"/>
    <property type="gene ID" value="TraesLAC3D03G01915070"/>
</dbReference>
<name>A0A3B6H534_WHEAT</name>
<dbReference type="PANTHER" id="PTHR45931">
    <property type="entry name" value="SI:CH211-59O9.10"/>
    <property type="match status" value="1"/>
</dbReference>
<evidence type="ECO:0000313" key="7">
    <source>
        <dbReference type="Proteomes" id="UP000019116"/>
    </source>
</evidence>
<protein>
    <recommendedName>
        <fullName evidence="5">RING-type domain-containing protein</fullName>
    </recommendedName>
</protein>
<dbReference type="GO" id="GO:0061630">
    <property type="term" value="F:ubiquitin protein ligase activity"/>
    <property type="evidence" value="ECO:0000318"/>
    <property type="project" value="GO_Central"/>
</dbReference>
<proteinExistence type="predicted"/>
<dbReference type="SUPFAM" id="SSF57850">
    <property type="entry name" value="RING/U-box"/>
    <property type="match status" value="1"/>
</dbReference>
<dbReference type="Gramene" id="TraesCLE_scaffold_062012_01G000100.1">
    <property type="protein sequence ID" value="TraesCLE_scaffold_062012_01G000100.1"/>
    <property type="gene ID" value="TraesCLE_scaffold_062012_01G000100"/>
</dbReference>